<evidence type="ECO:0000256" key="5">
    <source>
        <dbReference type="ARBA" id="ARBA00023125"/>
    </source>
</evidence>
<feature type="region of interest" description="Disordered" evidence="7">
    <location>
        <begin position="122"/>
        <end position="149"/>
    </location>
</feature>
<feature type="compositionally biased region" description="Basic and acidic residues" evidence="7">
    <location>
        <begin position="523"/>
        <end position="540"/>
    </location>
</feature>
<evidence type="ECO:0000256" key="2">
    <source>
        <dbReference type="ARBA" id="ARBA00022737"/>
    </source>
</evidence>
<dbReference type="PROSITE" id="PS50103">
    <property type="entry name" value="ZF_C3H1"/>
    <property type="match status" value="3"/>
</dbReference>
<evidence type="ECO:0000256" key="4">
    <source>
        <dbReference type="ARBA" id="ARBA00022833"/>
    </source>
</evidence>
<evidence type="ECO:0000256" key="3">
    <source>
        <dbReference type="ARBA" id="ARBA00022771"/>
    </source>
</evidence>
<evidence type="ECO:0000256" key="6">
    <source>
        <dbReference type="PROSITE-ProRule" id="PRU00723"/>
    </source>
</evidence>
<keyword evidence="4 6" id="KW-0862">Zinc</keyword>
<reference evidence="9" key="1">
    <citation type="submission" date="2020-03" db="EMBL/GenBank/DDBJ databases">
        <title>A high-quality chromosome-level genome assembly of a woody plant with both climbing and erect habits, Rhamnella rubrinervis.</title>
        <authorList>
            <person name="Lu Z."/>
            <person name="Yang Y."/>
            <person name="Zhu X."/>
            <person name="Sun Y."/>
        </authorList>
    </citation>
    <scope>NUCLEOTIDE SEQUENCE</scope>
    <source>
        <strain evidence="9">BYM</strain>
        <tissue evidence="9">Leaf</tissue>
    </source>
</reference>
<dbReference type="InterPro" id="IPR041686">
    <property type="entry name" value="Znf-CCCH_3"/>
</dbReference>
<comment type="caution">
    <text evidence="9">The sequence shown here is derived from an EMBL/GenBank/DDBJ whole genome shotgun (WGS) entry which is preliminary data.</text>
</comment>
<dbReference type="FunFam" id="4.10.1000.10:FF:000021">
    <property type="entry name" value="Zinc finger CCCH domain-containing protein 17"/>
    <property type="match status" value="1"/>
</dbReference>
<feature type="region of interest" description="Disordered" evidence="7">
    <location>
        <begin position="508"/>
        <end position="540"/>
    </location>
</feature>
<sequence length="540" mass="60926">MEEELLKRNTDCVYFLASPLTCKKGVDCEYRHSEIARLNPRDCWYWLSGNCLNPTCAFRHPPLEMHNGAPSESTSCSQSVSKTNAPCYFYFNGFCNKGDKCSFLHGFEGSAPAGKSVKETLVNSDPLSENKTSSGTETASAPINTHVSSLETSVNAAADTRVQPKEDFQLPVPENAPPQQSTSSETFASDSEDAGTVGSGSLLVAEGFDQSISHVCSDQSSEEQVDDHIDLEERWESSPGFDVLVDGKSRNMGCEGDLEYFMALDRDQRELSSHLLGYDFRNPVEYDPTYRDVELLYESGLYDSYDCQGKAYDSGNMRNITSHFKDRMFDSILSRKRKSMPMELAVDEQNGVDLRNHLRRRRIFDIHPAADLSRRHESSRLIHRNQERHQRHGIGCRRLRGNLATEVGKHSIQSVGKNGTLSNGRNQRGWLGHSWHNLSRKHYKEKRLGKRLFFSSSEVSRKKIIRERISTRESSAFSGPKTLAQIKEGKRKVEANGDCIGKMRNSSRMKLGDFEGPKPLSEILKDKRKLSETEHRTTSN</sequence>
<dbReference type="PANTHER" id="PTHR15725:SF0">
    <property type="entry name" value="ZINC FINGER CCCH DOMAIN-CONTAINING PROTEIN 32-LIKE"/>
    <property type="match status" value="1"/>
</dbReference>
<feature type="region of interest" description="Disordered" evidence="7">
    <location>
        <begin position="168"/>
        <end position="199"/>
    </location>
</feature>
<dbReference type="OrthoDB" id="5395350at2759"/>
<dbReference type="AlphaFoldDB" id="A0A8K0HJQ9"/>
<keyword evidence="2" id="KW-0677">Repeat</keyword>
<organism evidence="9 10">
    <name type="scientific">Rhamnella rubrinervis</name>
    <dbReference type="NCBI Taxonomy" id="2594499"/>
    <lineage>
        <taxon>Eukaryota</taxon>
        <taxon>Viridiplantae</taxon>
        <taxon>Streptophyta</taxon>
        <taxon>Embryophyta</taxon>
        <taxon>Tracheophyta</taxon>
        <taxon>Spermatophyta</taxon>
        <taxon>Magnoliopsida</taxon>
        <taxon>eudicotyledons</taxon>
        <taxon>Gunneridae</taxon>
        <taxon>Pentapetalae</taxon>
        <taxon>rosids</taxon>
        <taxon>fabids</taxon>
        <taxon>Rosales</taxon>
        <taxon>Rhamnaceae</taxon>
        <taxon>rhamnoid group</taxon>
        <taxon>Rhamneae</taxon>
        <taxon>Rhamnella</taxon>
    </lineage>
</organism>
<keyword evidence="1 6" id="KW-0479">Metal-binding</keyword>
<keyword evidence="5" id="KW-0238">DNA-binding</keyword>
<feature type="zinc finger region" description="C3H1-type" evidence="6">
    <location>
        <begin position="81"/>
        <end position="108"/>
    </location>
</feature>
<proteinExistence type="predicted"/>
<feature type="compositionally biased region" description="Polar residues" evidence="7">
    <location>
        <begin position="177"/>
        <end position="189"/>
    </location>
</feature>
<dbReference type="InterPro" id="IPR036855">
    <property type="entry name" value="Znf_CCCH_sf"/>
</dbReference>
<dbReference type="GO" id="GO:0003677">
    <property type="term" value="F:DNA binding"/>
    <property type="evidence" value="ECO:0007669"/>
    <property type="project" value="UniProtKB-KW"/>
</dbReference>
<feature type="zinc finger region" description="C3H1-type" evidence="6">
    <location>
        <begin position="6"/>
        <end position="35"/>
    </location>
</feature>
<evidence type="ECO:0000256" key="1">
    <source>
        <dbReference type="ARBA" id="ARBA00022723"/>
    </source>
</evidence>
<evidence type="ECO:0000313" key="10">
    <source>
        <dbReference type="Proteomes" id="UP000796880"/>
    </source>
</evidence>
<dbReference type="EMBL" id="VOIH02000002">
    <property type="protein sequence ID" value="KAF3453670.1"/>
    <property type="molecule type" value="Genomic_DNA"/>
</dbReference>
<protein>
    <recommendedName>
        <fullName evidence="8">C3H1-type domain-containing protein</fullName>
    </recommendedName>
</protein>
<dbReference type="Pfam" id="PF15663">
    <property type="entry name" value="zf-CCCH_3"/>
    <property type="match status" value="1"/>
</dbReference>
<gene>
    <name evidence="9" type="ORF">FNV43_RR04111</name>
</gene>
<feature type="region of interest" description="Disordered" evidence="7">
    <location>
        <begin position="214"/>
        <end position="233"/>
    </location>
</feature>
<accession>A0A8K0HJQ9</accession>
<dbReference type="PANTHER" id="PTHR15725">
    <property type="entry name" value="ZN-FINGER, C-X8-C-X5-C-X3-H TYPE-CONTAINING"/>
    <property type="match status" value="1"/>
</dbReference>
<dbReference type="Pfam" id="PF14608">
    <property type="entry name" value="zf-CCCH_2"/>
    <property type="match status" value="1"/>
</dbReference>
<keyword evidence="3 6" id="KW-0863">Zinc-finger</keyword>
<dbReference type="SMART" id="SM00356">
    <property type="entry name" value="ZnF_C3H1"/>
    <property type="match status" value="3"/>
</dbReference>
<evidence type="ECO:0000313" key="9">
    <source>
        <dbReference type="EMBL" id="KAF3453670.1"/>
    </source>
</evidence>
<feature type="zinc finger region" description="C3H1-type" evidence="6">
    <location>
        <begin position="37"/>
        <end position="63"/>
    </location>
</feature>
<dbReference type="Gene3D" id="4.10.1000.10">
    <property type="entry name" value="Zinc finger, CCCH-type"/>
    <property type="match status" value="2"/>
</dbReference>
<dbReference type="InterPro" id="IPR000571">
    <property type="entry name" value="Znf_CCCH"/>
</dbReference>
<dbReference type="SUPFAM" id="SSF90229">
    <property type="entry name" value="CCCH zinc finger"/>
    <property type="match status" value="1"/>
</dbReference>
<feature type="domain" description="C3H1-type" evidence="8">
    <location>
        <begin position="6"/>
        <end position="35"/>
    </location>
</feature>
<keyword evidence="10" id="KW-1185">Reference proteome</keyword>
<dbReference type="GO" id="GO:0003729">
    <property type="term" value="F:mRNA binding"/>
    <property type="evidence" value="ECO:0007669"/>
    <property type="project" value="TreeGrafter"/>
</dbReference>
<feature type="domain" description="C3H1-type" evidence="8">
    <location>
        <begin position="81"/>
        <end position="108"/>
    </location>
</feature>
<evidence type="ECO:0000256" key="7">
    <source>
        <dbReference type="SAM" id="MobiDB-lite"/>
    </source>
</evidence>
<dbReference type="GO" id="GO:0008270">
    <property type="term" value="F:zinc ion binding"/>
    <property type="evidence" value="ECO:0007669"/>
    <property type="project" value="UniProtKB-KW"/>
</dbReference>
<evidence type="ECO:0000259" key="8">
    <source>
        <dbReference type="PROSITE" id="PS50103"/>
    </source>
</evidence>
<feature type="domain" description="C3H1-type" evidence="8">
    <location>
        <begin position="37"/>
        <end position="63"/>
    </location>
</feature>
<dbReference type="Proteomes" id="UP000796880">
    <property type="component" value="Unassembled WGS sequence"/>
</dbReference>
<name>A0A8K0HJQ9_9ROSA</name>